<dbReference type="InParanoid" id="A0A667Y6P3"/>
<protein>
    <submittedName>
        <fullName evidence="1">Uncharacterized protein</fullName>
    </submittedName>
</protein>
<dbReference type="GeneTree" id="ENSGT00990000213020"/>
<reference evidence="1" key="3">
    <citation type="submission" date="2025-09" db="UniProtKB">
        <authorList>
            <consortium name="Ensembl"/>
        </authorList>
    </citation>
    <scope>IDENTIFICATION</scope>
</reference>
<evidence type="ECO:0000313" key="1">
    <source>
        <dbReference type="Ensembl" id="ENSMMDP00005019809.1"/>
    </source>
</evidence>
<reference evidence="1" key="1">
    <citation type="submission" date="2019-06" db="EMBL/GenBank/DDBJ databases">
        <authorList>
            <consortium name="Wellcome Sanger Institute Data Sharing"/>
        </authorList>
    </citation>
    <scope>NUCLEOTIDE SEQUENCE [LARGE SCALE GENOMIC DNA]</scope>
</reference>
<reference evidence="1" key="2">
    <citation type="submission" date="2025-08" db="UniProtKB">
        <authorList>
            <consortium name="Ensembl"/>
        </authorList>
    </citation>
    <scope>IDENTIFICATION</scope>
</reference>
<organism evidence="1 2">
    <name type="scientific">Myripristis murdjan</name>
    <name type="common">pinecone soldierfish</name>
    <dbReference type="NCBI Taxonomy" id="586833"/>
    <lineage>
        <taxon>Eukaryota</taxon>
        <taxon>Metazoa</taxon>
        <taxon>Chordata</taxon>
        <taxon>Craniata</taxon>
        <taxon>Vertebrata</taxon>
        <taxon>Euteleostomi</taxon>
        <taxon>Actinopterygii</taxon>
        <taxon>Neopterygii</taxon>
        <taxon>Teleostei</taxon>
        <taxon>Neoteleostei</taxon>
        <taxon>Acanthomorphata</taxon>
        <taxon>Holocentriformes</taxon>
        <taxon>Holocentridae</taxon>
        <taxon>Myripristis</taxon>
    </lineage>
</organism>
<evidence type="ECO:0000313" key="2">
    <source>
        <dbReference type="Proteomes" id="UP000472263"/>
    </source>
</evidence>
<dbReference type="AlphaFoldDB" id="A0A667Y6P3"/>
<accession>A0A667Y6P3</accession>
<dbReference type="Proteomes" id="UP000472263">
    <property type="component" value="Chromosome 19"/>
</dbReference>
<name>A0A667Y6P3_9TELE</name>
<proteinExistence type="predicted"/>
<sequence length="123" mass="13466">KKKVCIHTRTQLDFSTDRNPTYLRESGLLVDLTFNRDEFELERDRWRRRPGERDLRRTGDTKGQVCYLLLMRGGVRRHIGGGGGILRGGVSLRGGGRTVGASTAVAVISCPAFSASSGVSNST</sequence>
<keyword evidence="2" id="KW-1185">Reference proteome</keyword>
<dbReference type="Ensembl" id="ENSMMDT00005020277.1">
    <property type="protein sequence ID" value="ENSMMDP00005019809.1"/>
    <property type="gene ID" value="ENSMMDG00005009789.1"/>
</dbReference>